<evidence type="ECO:0000256" key="1">
    <source>
        <dbReference type="SAM" id="MobiDB-lite"/>
    </source>
</evidence>
<accession>A0A6A5G4M9</accession>
<evidence type="ECO:0000313" key="3">
    <source>
        <dbReference type="Proteomes" id="UP000483820"/>
    </source>
</evidence>
<gene>
    <name evidence="2" type="ORF">GCK72_026149</name>
</gene>
<dbReference type="KEGG" id="crq:GCK72_026149"/>
<proteinExistence type="predicted"/>
<dbReference type="CTD" id="9813737"/>
<reference evidence="2 3" key="1">
    <citation type="submission" date="2019-12" db="EMBL/GenBank/DDBJ databases">
        <title>Chromosome-level assembly of the Caenorhabditis remanei genome.</title>
        <authorList>
            <person name="Teterina A.A."/>
            <person name="Willis J.H."/>
            <person name="Phillips P.C."/>
        </authorList>
    </citation>
    <scope>NUCLEOTIDE SEQUENCE [LARGE SCALE GENOMIC DNA]</scope>
    <source>
        <strain evidence="2 3">PX506</strain>
        <tissue evidence="2">Whole organism</tissue>
    </source>
</reference>
<feature type="region of interest" description="Disordered" evidence="1">
    <location>
        <begin position="106"/>
        <end position="127"/>
    </location>
</feature>
<dbReference type="EMBL" id="WUAV01000006">
    <property type="protein sequence ID" value="KAF1749681.1"/>
    <property type="molecule type" value="Genomic_DNA"/>
</dbReference>
<dbReference type="Proteomes" id="UP000483820">
    <property type="component" value="Chromosome X"/>
</dbReference>
<organism evidence="2 3">
    <name type="scientific">Caenorhabditis remanei</name>
    <name type="common">Caenorhabditis vulgaris</name>
    <dbReference type="NCBI Taxonomy" id="31234"/>
    <lineage>
        <taxon>Eukaryota</taxon>
        <taxon>Metazoa</taxon>
        <taxon>Ecdysozoa</taxon>
        <taxon>Nematoda</taxon>
        <taxon>Chromadorea</taxon>
        <taxon>Rhabditida</taxon>
        <taxon>Rhabditina</taxon>
        <taxon>Rhabditomorpha</taxon>
        <taxon>Rhabditoidea</taxon>
        <taxon>Rhabditidae</taxon>
        <taxon>Peloderinae</taxon>
        <taxon>Caenorhabditis</taxon>
    </lineage>
</organism>
<evidence type="ECO:0008006" key="4">
    <source>
        <dbReference type="Google" id="ProtNLM"/>
    </source>
</evidence>
<dbReference type="GeneID" id="9813737"/>
<evidence type="ECO:0000313" key="2">
    <source>
        <dbReference type="EMBL" id="KAF1749681.1"/>
    </source>
</evidence>
<sequence length="127" mass="15338">METVKRIPQQKWFICTYEKQHGLRECGFYGTLPAMNEHFAEHTECYEFRCRVCDNFFVGQMEFSKHKRHRKCLAQEADRCDECGKRLPAQENRWIPPLHLYKSRRGGAEDWTEQKQPILRLDERTEE</sequence>
<name>A0A6A5G4M9_CAERE</name>
<dbReference type="RefSeq" id="XP_053580253.1">
    <property type="nucleotide sequence ID" value="XM_053736687.1"/>
</dbReference>
<dbReference type="AlphaFoldDB" id="A0A6A5G4M9"/>
<protein>
    <recommendedName>
        <fullName evidence="4">C2H2-type domain-containing protein</fullName>
    </recommendedName>
</protein>
<comment type="caution">
    <text evidence="2">The sequence shown here is derived from an EMBL/GenBank/DDBJ whole genome shotgun (WGS) entry which is preliminary data.</text>
</comment>